<name>A0A7S4J4G6_9STRA</name>
<protein>
    <recommendedName>
        <fullName evidence="7">Homogentisate 1,2-dioxygenase N-terminal domain-containing protein</fullName>
    </recommendedName>
</protein>
<dbReference type="AlphaFoldDB" id="A0A7S4J4G6"/>
<evidence type="ECO:0000259" key="7">
    <source>
        <dbReference type="Pfam" id="PF20510"/>
    </source>
</evidence>
<gene>
    <name evidence="8" type="ORF">OAUR00152_LOCUS21389</name>
</gene>
<proteinExistence type="predicted"/>
<feature type="region of interest" description="Disordered" evidence="5">
    <location>
        <begin position="1"/>
        <end position="36"/>
    </location>
</feature>
<dbReference type="PANTHER" id="PTHR11662">
    <property type="entry name" value="SOLUTE CARRIER FAMILY 17"/>
    <property type="match status" value="1"/>
</dbReference>
<accession>A0A7S4J4G6</accession>
<evidence type="ECO:0000256" key="2">
    <source>
        <dbReference type="ARBA" id="ARBA00022692"/>
    </source>
</evidence>
<reference evidence="8" key="1">
    <citation type="submission" date="2021-01" db="EMBL/GenBank/DDBJ databases">
        <authorList>
            <person name="Corre E."/>
            <person name="Pelletier E."/>
            <person name="Niang G."/>
            <person name="Scheremetjew M."/>
            <person name="Finn R."/>
            <person name="Kale V."/>
            <person name="Holt S."/>
            <person name="Cochrane G."/>
            <person name="Meng A."/>
            <person name="Brown T."/>
            <person name="Cohen L."/>
        </authorList>
    </citation>
    <scope>NUCLEOTIDE SEQUENCE</scope>
    <source>
        <strain evidence="8">Isolate 1302-5</strain>
    </source>
</reference>
<evidence type="ECO:0000256" key="5">
    <source>
        <dbReference type="SAM" id="MobiDB-lite"/>
    </source>
</evidence>
<dbReference type="Pfam" id="PF20510">
    <property type="entry name" value="HgmA_N"/>
    <property type="match status" value="1"/>
</dbReference>
<evidence type="ECO:0000256" key="1">
    <source>
        <dbReference type="ARBA" id="ARBA00004141"/>
    </source>
</evidence>
<feature type="transmembrane region" description="Helical" evidence="6">
    <location>
        <begin position="166"/>
        <end position="184"/>
    </location>
</feature>
<comment type="subcellular location">
    <subcellularLocation>
        <location evidence="1">Membrane</location>
        <topology evidence="1">Multi-pass membrane protein</topology>
    </subcellularLocation>
</comment>
<organism evidence="8">
    <name type="scientific">Odontella aurita</name>
    <dbReference type="NCBI Taxonomy" id="265563"/>
    <lineage>
        <taxon>Eukaryota</taxon>
        <taxon>Sar</taxon>
        <taxon>Stramenopiles</taxon>
        <taxon>Ochrophyta</taxon>
        <taxon>Bacillariophyta</taxon>
        <taxon>Mediophyceae</taxon>
        <taxon>Biddulphiophycidae</taxon>
        <taxon>Eupodiscales</taxon>
        <taxon>Odontellaceae</taxon>
        <taxon>Odontella</taxon>
    </lineage>
</organism>
<dbReference type="SUPFAM" id="SSF103473">
    <property type="entry name" value="MFS general substrate transporter"/>
    <property type="match status" value="1"/>
</dbReference>
<dbReference type="GO" id="GO:0016020">
    <property type="term" value="C:membrane"/>
    <property type="evidence" value="ECO:0007669"/>
    <property type="project" value="UniProtKB-SubCell"/>
</dbReference>
<sequence length="230" mass="24351">MRWGPTPLPSEEGGSSNDGGEGEDGRGRKKPRPRDFIEGIRTVAGCGDPASRDGVAIYVYSFDGDMTGNGRGWRDRDGDGDGEKEGEEALLDEEETLARTAAVRKSFQALALLGPSLCLFALSRHIPQDPRVAQSLLTASVGMQAFNAAGYGAATQEKAGERWAGLLYSVTSLPGVMMGSAGVYVTGRLLDDCKYGPDGGWGEVFGLTSAVFAAGALAFVLLYDARREFD</sequence>
<evidence type="ECO:0000313" key="8">
    <source>
        <dbReference type="EMBL" id="CAE2251113.1"/>
    </source>
</evidence>
<keyword evidence="3 6" id="KW-1133">Transmembrane helix</keyword>
<dbReference type="PANTHER" id="PTHR11662:SF399">
    <property type="entry name" value="FI19708P1-RELATED"/>
    <property type="match status" value="1"/>
</dbReference>
<dbReference type="InterPro" id="IPR036259">
    <property type="entry name" value="MFS_trans_sf"/>
</dbReference>
<keyword evidence="4 6" id="KW-0472">Membrane</keyword>
<dbReference type="InterPro" id="IPR046452">
    <property type="entry name" value="HgmA_N"/>
</dbReference>
<evidence type="ECO:0000256" key="3">
    <source>
        <dbReference type="ARBA" id="ARBA00022989"/>
    </source>
</evidence>
<evidence type="ECO:0000256" key="4">
    <source>
        <dbReference type="ARBA" id="ARBA00023136"/>
    </source>
</evidence>
<dbReference type="EMBL" id="HBKQ01031425">
    <property type="protein sequence ID" value="CAE2251113.1"/>
    <property type="molecule type" value="Transcribed_RNA"/>
</dbReference>
<evidence type="ECO:0000256" key="6">
    <source>
        <dbReference type="SAM" id="Phobius"/>
    </source>
</evidence>
<feature type="transmembrane region" description="Helical" evidence="6">
    <location>
        <begin position="204"/>
        <end position="223"/>
    </location>
</feature>
<keyword evidence="2 6" id="KW-0812">Transmembrane</keyword>
<dbReference type="InterPro" id="IPR050382">
    <property type="entry name" value="MFS_Na/Anion_cotransporter"/>
</dbReference>
<feature type="domain" description="Homogentisate 1,2-dioxygenase N-terminal" evidence="7">
    <location>
        <begin position="32"/>
        <end position="78"/>
    </location>
</feature>